<dbReference type="STRING" id="995060.SAMN04487904_102397"/>
<dbReference type="Proteomes" id="UP000199165">
    <property type="component" value="Unassembled WGS sequence"/>
</dbReference>
<name>A0A1I6YBT9_9ACTN</name>
<organism evidence="1 2">
    <name type="scientific">Actinopolyspora righensis</name>
    <dbReference type="NCBI Taxonomy" id="995060"/>
    <lineage>
        <taxon>Bacteria</taxon>
        <taxon>Bacillati</taxon>
        <taxon>Actinomycetota</taxon>
        <taxon>Actinomycetes</taxon>
        <taxon>Actinopolysporales</taxon>
        <taxon>Actinopolysporaceae</taxon>
        <taxon>Actinopolyspora</taxon>
        <taxon>Actinopolyspora alba group</taxon>
    </lineage>
</organism>
<evidence type="ECO:0000313" key="1">
    <source>
        <dbReference type="EMBL" id="SFT47989.1"/>
    </source>
</evidence>
<sequence>MTVLNADPDFFYRSVASNRLEPKLVLEGSSGCWWGEKHHYTCCGLNGSFMNSPGKAPERFHEELVDVAYLFDTARPE</sequence>
<reference evidence="2" key="1">
    <citation type="submission" date="2016-10" db="EMBL/GenBank/DDBJ databases">
        <authorList>
            <person name="Varghese N."/>
            <person name="Submissions S."/>
        </authorList>
    </citation>
    <scope>NUCLEOTIDE SEQUENCE [LARGE SCALE GENOMIC DNA]</scope>
    <source>
        <strain evidence="2">DSM 45501</strain>
    </source>
</reference>
<gene>
    <name evidence="1" type="ORF">SAMN04487904_102397</name>
</gene>
<dbReference type="RefSeq" id="WP_139235141.1">
    <property type="nucleotide sequence ID" value="NZ_FPAT01000002.1"/>
</dbReference>
<accession>A0A1I6YBT9</accession>
<keyword evidence="2" id="KW-1185">Reference proteome</keyword>
<dbReference type="EMBL" id="FPAT01000002">
    <property type="protein sequence ID" value="SFT47989.1"/>
    <property type="molecule type" value="Genomic_DNA"/>
</dbReference>
<evidence type="ECO:0000313" key="2">
    <source>
        <dbReference type="Proteomes" id="UP000199165"/>
    </source>
</evidence>
<proteinExistence type="predicted"/>
<protein>
    <submittedName>
        <fullName evidence="1">Uncharacterized protein</fullName>
    </submittedName>
</protein>
<dbReference type="AlphaFoldDB" id="A0A1I6YBT9"/>